<evidence type="ECO:0000313" key="1">
    <source>
        <dbReference type="EMBL" id="ART31885.1"/>
    </source>
</evidence>
<dbReference type="EMBL" id="KY774314">
    <property type="protein sequence ID" value="ART31885.1"/>
    <property type="molecule type" value="Genomic_DNA"/>
</dbReference>
<keyword evidence="1" id="KW-0496">Mitochondrion</keyword>
<name>A0A1Y0B375_9LAMI</name>
<sequence length="42" mass="5064">MTFHYAFRAFMPFRVSLQLILLGSQSKILFNLEHFFCLIKRV</sequence>
<organism evidence="1">
    <name type="scientific">Utricularia reniformis</name>
    <dbReference type="NCBI Taxonomy" id="192314"/>
    <lineage>
        <taxon>Eukaryota</taxon>
        <taxon>Viridiplantae</taxon>
        <taxon>Streptophyta</taxon>
        <taxon>Embryophyta</taxon>
        <taxon>Tracheophyta</taxon>
        <taxon>Spermatophyta</taxon>
        <taxon>Magnoliopsida</taxon>
        <taxon>eudicotyledons</taxon>
        <taxon>Gunneridae</taxon>
        <taxon>Pentapetalae</taxon>
        <taxon>asterids</taxon>
        <taxon>lamiids</taxon>
        <taxon>Lamiales</taxon>
        <taxon>Lentibulariaceae</taxon>
        <taxon>Utricularia</taxon>
    </lineage>
</organism>
<dbReference type="AlphaFoldDB" id="A0A1Y0B375"/>
<geneLocation type="mitochondrion" evidence="1"/>
<reference evidence="1" key="1">
    <citation type="submission" date="2017-03" db="EMBL/GenBank/DDBJ databases">
        <title>The mitochondrial genome of the carnivorous plant Utricularia reniformis (Lentibulariaceae): structure, comparative analysis and evolutionary landmarks.</title>
        <authorList>
            <person name="Silva S.R."/>
            <person name="Alvarenga D.O."/>
            <person name="Michael T.P."/>
            <person name="Miranda V.F.O."/>
            <person name="Varani A.M."/>
        </authorList>
    </citation>
    <scope>NUCLEOTIDE SEQUENCE</scope>
</reference>
<gene>
    <name evidence="1" type="ORF">AEK19_MT1705</name>
</gene>
<accession>A0A1Y0B375</accession>
<proteinExistence type="predicted"/>
<protein>
    <submittedName>
        <fullName evidence="1">Uncharacterized protein</fullName>
    </submittedName>
</protein>